<dbReference type="AlphaFoldDB" id="A0AA49JJK5"/>
<gene>
    <name evidence="1" type="ORF">K4G66_14170</name>
</gene>
<reference evidence="1" key="2">
    <citation type="journal article" date="2024" name="Antonie Van Leeuwenhoek">
        <title>Roseihalotalea indica gen. nov., sp. nov., a halophilic Bacteroidetes from mesopelagic Southwest Indian Ocean with higher carbohydrate metabolic potential.</title>
        <authorList>
            <person name="Chen B."/>
            <person name="Zhang M."/>
            <person name="Lin D."/>
            <person name="Ye J."/>
            <person name="Tang K."/>
        </authorList>
    </citation>
    <scope>NUCLEOTIDE SEQUENCE</scope>
    <source>
        <strain evidence="1">TK19036</strain>
    </source>
</reference>
<dbReference type="Gene3D" id="3.40.1000.10">
    <property type="entry name" value="Mog1/PsbP, alpha/beta/alpha sandwich"/>
    <property type="match status" value="1"/>
</dbReference>
<organism evidence="1">
    <name type="scientific">Roseihalotalea indica</name>
    <dbReference type="NCBI Taxonomy" id="2867963"/>
    <lineage>
        <taxon>Bacteria</taxon>
        <taxon>Pseudomonadati</taxon>
        <taxon>Bacteroidota</taxon>
        <taxon>Cytophagia</taxon>
        <taxon>Cytophagales</taxon>
        <taxon>Catalimonadaceae</taxon>
        <taxon>Roseihalotalea</taxon>
    </lineage>
</organism>
<name>A0AA49JJK5_9BACT</name>
<evidence type="ECO:0000313" key="1">
    <source>
        <dbReference type="EMBL" id="WKN39838.1"/>
    </source>
</evidence>
<sequence length="188" mass="21877">MKKIVIFLILSFTTELFSGFRSYEDKFVKVEVSEDISVSLPQSFQKMTEDQMQQKFLSARPPLAAYTSPDQVADFGVNVSNTRWQASDLPILKDFYRSSLLELYDEIDFVEEGIHTVNNAEMVYFEFTSVVKQDEDSIVPKPPVHQYTYVQYAIHKDKALVFTFSCPTRRKEQWQPTAQRIMTSVKMK</sequence>
<protein>
    <submittedName>
        <fullName evidence="1">Uncharacterized protein</fullName>
    </submittedName>
</protein>
<dbReference type="EMBL" id="CP120682">
    <property type="protein sequence ID" value="WKN39838.1"/>
    <property type="molecule type" value="Genomic_DNA"/>
</dbReference>
<reference evidence="1" key="1">
    <citation type="journal article" date="2023" name="Comput. Struct. Biotechnol. J.">
        <title>Discovery of a novel marine Bacteroidetes with a rich repertoire of carbohydrate-active enzymes.</title>
        <authorList>
            <person name="Chen B."/>
            <person name="Liu G."/>
            <person name="Chen Q."/>
            <person name="Wang H."/>
            <person name="Liu L."/>
            <person name="Tang K."/>
        </authorList>
    </citation>
    <scope>NUCLEOTIDE SEQUENCE</scope>
    <source>
        <strain evidence="1">TK19036</strain>
    </source>
</reference>
<proteinExistence type="predicted"/>
<accession>A0AA49JJK5</accession>